<accession>A0A7D7LDJ2</accession>
<gene>
    <name evidence="1" type="ORF">HUN01_16765</name>
</gene>
<proteinExistence type="predicted"/>
<keyword evidence="2" id="KW-1185">Reference proteome</keyword>
<dbReference type="RefSeq" id="WP_181932205.1">
    <property type="nucleotide sequence ID" value="NZ_CP054698.1"/>
</dbReference>
<evidence type="ECO:0000313" key="2">
    <source>
        <dbReference type="Proteomes" id="UP000514713"/>
    </source>
</evidence>
<dbReference type="EMBL" id="CP054698">
    <property type="protein sequence ID" value="QMS89150.1"/>
    <property type="molecule type" value="Genomic_DNA"/>
</dbReference>
<dbReference type="KEGG" id="ned:HUN01_16765"/>
<dbReference type="Proteomes" id="UP000514713">
    <property type="component" value="Chromosome"/>
</dbReference>
<dbReference type="AlphaFoldDB" id="A0A7D7LDJ2"/>
<organism evidence="1 2">
    <name type="scientific">Nostoc edaphicum CCNP1411</name>
    <dbReference type="NCBI Taxonomy" id="1472755"/>
    <lineage>
        <taxon>Bacteria</taxon>
        <taxon>Bacillati</taxon>
        <taxon>Cyanobacteriota</taxon>
        <taxon>Cyanophyceae</taxon>
        <taxon>Nostocales</taxon>
        <taxon>Nostocaceae</taxon>
        <taxon>Nostoc</taxon>
    </lineage>
</organism>
<sequence>MQYSSDKTKTLVETAIYRVLKTHNFVLLALNRTVLRGIRLWQTRTVFVRIRDR</sequence>
<name>A0A7D7LDJ2_9NOSO</name>
<protein>
    <submittedName>
        <fullName evidence="1">Uncharacterized protein</fullName>
    </submittedName>
</protein>
<reference evidence="2" key="1">
    <citation type="submission" date="2020-06" db="EMBL/GenBank/DDBJ databases">
        <title>Nostoc edaphicum CCNP1411 genome.</title>
        <authorList>
            <person name="Fidor A."/>
            <person name="Grabski M."/>
            <person name="Gawor J."/>
            <person name="Gromadka R."/>
            <person name="Wegrzyn G."/>
            <person name="Mazur-Marzec H."/>
        </authorList>
    </citation>
    <scope>NUCLEOTIDE SEQUENCE [LARGE SCALE GENOMIC DNA]</scope>
    <source>
        <strain evidence="2">CCNP1411</strain>
    </source>
</reference>
<evidence type="ECO:0000313" key="1">
    <source>
        <dbReference type="EMBL" id="QMS89150.1"/>
    </source>
</evidence>